<protein>
    <submittedName>
        <fullName evidence="1">Uncharacterized protein</fullName>
    </submittedName>
</protein>
<accession>A0A0F9FRT3</accession>
<proteinExistence type="predicted"/>
<feature type="non-terminal residue" evidence="1">
    <location>
        <position position="597"/>
    </location>
</feature>
<evidence type="ECO:0000313" key="1">
    <source>
        <dbReference type="EMBL" id="KKL60095.1"/>
    </source>
</evidence>
<organism evidence="1">
    <name type="scientific">marine sediment metagenome</name>
    <dbReference type="NCBI Taxonomy" id="412755"/>
    <lineage>
        <taxon>unclassified sequences</taxon>
        <taxon>metagenomes</taxon>
        <taxon>ecological metagenomes</taxon>
    </lineage>
</organism>
<comment type="caution">
    <text evidence="1">The sequence shown here is derived from an EMBL/GenBank/DDBJ whole genome shotgun (WGS) entry which is preliminary data.</text>
</comment>
<dbReference type="EMBL" id="LAZR01029266">
    <property type="protein sequence ID" value="KKL60095.1"/>
    <property type="molecule type" value="Genomic_DNA"/>
</dbReference>
<gene>
    <name evidence="1" type="ORF">LCGC14_2208760</name>
</gene>
<dbReference type="AlphaFoldDB" id="A0A0F9FRT3"/>
<name>A0A0F9FRT3_9ZZZZ</name>
<reference evidence="1" key="1">
    <citation type="journal article" date="2015" name="Nature">
        <title>Complex archaea that bridge the gap between prokaryotes and eukaryotes.</title>
        <authorList>
            <person name="Spang A."/>
            <person name="Saw J.H."/>
            <person name="Jorgensen S.L."/>
            <person name="Zaremba-Niedzwiedzka K."/>
            <person name="Martijn J."/>
            <person name="Lind A.E."/>
            <person name="van Eijk R."/>
            <person name="Schleper C."/>
            <person name="Guy L."/>
            <person name="Ettema T.J."/>
        </authorList>
    </citation>
    <scope>NUCLEOTIDE SEQUENCE</scope>
</reference>
<sequence>MVIQYTPVPQIREDPQEYTPSREEKFWNSYEPEEQEQEFMAKHDILWPLVKTAESLIPFGKASGMFTRSGRAEWKDMSVKEKIFGVGMDTLVVTPLPWLGKGLRAVSKLSGASKIFAKFKPSKFTIQPMEKIQSKLVEFIDTTPGDILIRKHGLQPGEFNVVMGGSKILTKWMEGGGASEALKEIVTKSVKGSYNLKRNIRRSINYAKKPRSFREAAHYSKQWSIQGKAVMGDAYFSKQNLERTLVATTEKLLGKSLSPALTLESASPRLFANLAAMIQDSPHIFKKMSRLGQGGWIPPQLSPTRYIFGLGDELLGTYGNVYLKGKEAFESARKYSFEAIGKIGANFAEEGLGRLVIKKTGEQVFKFHKKFLPFYDEAGEQLVKFGEMAAQKVPAKELMNLWDELNPVVQKFMLGWFKWTDMMYAEHMQYIVPRLFKEAGIKPGGVIELDEIFLNKRNGILQQVVNAFKAEKDVFTYNKSKVAESALGQLRDRAELLAKDGLIPAENLEKLLQRLTFMDRKSNKEGFINYLDNYVTRLGGSRQKTHGELANWLGSKKMRAFYTKQRVDPLGHDMSKVIGDLVEARARAQGNEIFFYP</sequence>